<evidence type="ECO:0000313" key="9">
    <source>
        <dbReference type="EMBL" id="CCO48249.1"/>
    </source>
</evidence>
<evidence type="ECO:0000313" key="10">
    <source>
        <dbReference type="Proteomes" id="UP000018211"/>
    </source>
</evidence>
<dbReference type="GO" id="GO:0004713">
    <property type="term" value="F:protein tyrosine kinase activity"/>
    <property type="evidence" value="ECO:0007669"/>
    <property type="project" value="TreeGrafter"/>
</dbReference>
<name>A0AAV2VU44_9VIBR</name>
<sequence length="327" mass="35973">MNQQLPPNQPYPPYYPQPPVAENDEIDLRELFFALWKGKWVIILFTVSFAGGGVFYALSQPNTYKATAVLASTSDSGKGGMAAMAAQFGGLASLAGLNLGGAGTDNKAMALAVLQSRQFINSFIHKHDLLVPLMASTNWNKSSGELELDAELYDAATQQWIREVAVGKSAIPTDWEAHKAFKAILSSSEDKISGLVSLSITHYSPIVAQQWVDWLVLDLNAWMKEKSLSETKRNIGYLEQQLDKTNIADMRTVFFQLIEEQTKNLMLAEVETEFAFKTIDPAVVPEEKAGPKRALICVLATLLGGTMGIFLVLVFYFIKGSRTRVAS</sequence>
<evidence type="ECO:0000256" key="4">
    <source>
        <dbReference type="ARBA" id="ARBA00022989"/>
    </source>
</evidence>
<dbReference type="GO" id="GO:0005886">
    <property type="term" value="C:plasma membrane"/>
    <property type="evidence" value="ECO:0007669"/>
    <property type="project" value="UniProtKB-SubCell"/>
</dbReference>
<evidence type="ECO:0000256" key="3">
    <source>
        <dbReference type="ARBA" id="ARBA00022692"/>
    </source>
</evidence>
<dbReference type="Pfam" id="PF02706">
    <property type="entry name" value="Wzz"/>
    <property type="match status" value="1"/>
</dbReference>
<organism evidence="9 10">
    <name type="scientific">Vibrio nigripulchritudo SOn1</name>
    <dbReference type="NCBI Taxonomy" id="1238450"/>
    <lineage>
        <taxon>Bacteria</taxon>
        <taxon>Pseudomonadati</taxon>
        <taxon>Pseudomonadota</taxon>
        <taxon>Gammaproteobacteria</taxon>
        <taxon>Vibrionales</taxon>
        <taxon>Vibrionaceae</taxon>
        <taxon>Vibrio</taxon>
    </lineage>
</organism>
<keyword evidence="5 6" id="KW-0472">Membrane</keyword>
<feature type="transmembrane region" description="Helical" evidence="6">
    <location>
        <begin position="40"/>
        <end position="58"/>
    </location>
</feature>
<evidence type="ECO:0000256" key="1">
    <source>
        <dbReference type="ARBA" id="ARBA00004651"/>
    </source>
</evidence>
<dbReference type="InterPro" id="IPR003856">
    <property type="entry name" value="LPS_length_determ_N"/>
</dbReference>
<dbReference type="Proteomes" id="UP000018211">
    <property type="component" value="Unassembled WGS sequence"/>
</dbReference>
<reference evidence="9 10" key="1">
    <citation type="journal article" date="2013" name="ISME J.">
        <title>Comparative genomics of pathogenic lineages of Vibrio nigripulchritudo identifies virulence-associated traits.</title>
        <authorList>
            <person name="Goudenege D."/>
            <person name="Labreuche Y."/>
            <person name="Krin E."/>
            <person name="Ansquer D."/>
            <person name="Mangenot S."/>
            <person name="Calteau A."/>
            <person name="Medigue C."/>
            <person name="Mazel D."/>
            <person name="Polz M.F."/>
            <person name="Le Roux F."/>
        </authorList>
    </citation>
    <scope>NUCLEOTIDE SEQUENCE [LARGE SCALE GENOMIC DNA]</scope>
    <source>
        <strain evidence="9 10">SOn1</strain>
    </source>
</reference>
<evidence type="ECO:0000256" key="6">
    <source>
        <dbReference type="SAM" id="Phobius"/>
    </source>
</evidence>
<comment type="subcellular location">
    <subcellularLocation>
        <location evidence="1">Cell membrane</location>
        <topology evidence="1">Multi-pass membrane protein</topology>
    </subcellularLocation>
</comment>
<gene>
    <name evidence="9" type="primary">wzz</name>
    <name evidence="9" type="ORF">VIBNISOn1_480048</name>
</gene>
<keyword evidence="4 6" id="KW-1133">Transmembrane helix</keyword>
<evidence type="ECO:0000256" key="2">
    <source>
        <dbReference type="ARBA" id="ARBA00022475"/>
    </source>
</evidence>
<dbReference type="EMBL" id="CAOF01000140">
    <property type="protein sequence ID" value="CCO48249.1"/>
    <property type="molecule type" value="Genomic_DNA"/>
</dbReference>
<accession>A0AAV2VU44</accession>
<evidence type="ECO:0000259" key="7">
    <source>
        <dbReference type="Pfam" id="PF02706"/>
    </source>
</evidence>
<dbReference type="InterPro" id="IPR050445">
    <property type="entry name" value="Bact_polysacc_biosynth/exp"/>
</dbReference>
<dbReference type="Pfam" id="PF13807">
    <property type="entry name" value="GNVR"/>
    <property type="match status" value="1"/>
</dbReference>
<feature type="domain" description="Tyrosine-protein kinase G-rich" evidence="8">
    <location>
        <begin position="251"/>
        <end position="314"/>
    </location>
</feature>
<comment type="caution">
    <text evidence="9">The sequence shown here is derived from an EMBL/GenBank/DDBJ whole genome shotgun (WGS) entry which is preliminary data.</text>
</comment>
<feature type="domain" description="Polysaccharide chain length determinant N-terminal" evidence="7">
    <location>
        <begin position="24"/>
        <end position="125"/>
    </location>
</feature>
<keyword evidence="3 6" id="KW-0812">Transmembrane</keyword>
<dbReference type="PANTHER" id="PTHR32309">
    <property type="entry name" value="TYROSINE-PROTEIN KINASE"/>
    <property type="match status" value="1"/>
</dbReference>
<dbReference type="PANTHER" id="PTHR32309:SF13">
    <property type="entry name" value="FERRIC ENTEROBACTIN TRANSPORT PROTEIN FEPE"/>
    <property type="match status" value="1"/>
</dbReference>
<feature type="transmembrane region" description="Helical" evidence="6">
    <location>
        <begin position="294"/>
        <end position="318"/>
    </location>
</feature>
<proteinExistence type="predicted"/>
<evidence type="ECO:0000259" key="8">
    <source>
        <dbReference type="Pfam" id="PF13807"/>
    </source>
</evidence>
<protein>
    <submittedName>
        <fullName evidence="9">O-antigen length determinant protein</fullName>
    </submittedName>
</protein>
<dbReference type="RefSeq" id="WP_022612794.1">
    <property type="nucleotide sequence ID" value="NZ_LK391965.1"/>
</dbReference>
<dbReference type="InterPro" id="IPR032807">
    <property type="entry name" value="GNVR"/>
</dbReference>
<evidence type="ECO:0000256" key="5">
    <source>
        <dbReference type="ARBA" id="ARBA00023136"/>
    </source>
</evidence>
<keyword evidence="2" id="KW-1003">Cell membrane</keyword>
<dbReference type="AlphaFoldDB" id="A0AAV2VU44"/>